<proteinExistence type="predicted"/>
<evidence type="ECO:0000313" key="3">
    <source>
        <dbReference type="Proteomes" id="UP000248326"/>
    </source>
</evidence>
<feature type="domain" description="Helix-turn-helix" evidence="1">
    <location>
        <begin position="41"/>
        <end position="88"/>
    </location>
</feature>
<organism evidence="2 3">
    <name type="scientific">Deinococcus yavapaiensis KR-236</name>
    <dbReference type="NCBI Taxonomy" id="694435"/>
    <lineage>
        <taxon>Bacteria</taxon>
        <taxon>Thermotogati</taxon>
        <taxon>Deinococcota</taxon>
        <taxon>Deinococci</taxon>
        <taxon>Deinococcales</taxon>
        <taxon>Deinococcaceae</taxon>
        <taxon>Deinococcus</taxon>
    </lineage>
</organism>
<reference evidence="2 3" key="1">
    <citation type="submission" date="2018-06" db="EMBL/GenBank/DDBJ databases">
        <title>Genomic Encyclopedia of Type Strains, Phase IV (KMG-IV): sequencing the most valuable type-strain genomes for metagenomic binning, comparative biology and taxonomic classification.</title>
        <authorList>
            <person name="Goeker M."/>
        </authorList>
    </citation>
    <scope>NUCLEOTIDE SEQUENCE [LARGE SCALE GENOMIC DNA]</scope>
    <source>
        <strain evidence="2 3">DSM 18048</strain>
    </source>
</reference>
<protein>
    <submittedName>
        <fullName evidence="2">Excisionase family DNA binding protein</fullName>
    </submittedName>
</protein>
<evidence type="ECO:0000259" key="1">
    <source>
        <dbReference type="Pfam" id="PF12728"/>
    </source>
</evidence>
<dbReference type="NCBIfam" id="TIGR01764">
    <property type="entry name" value="excise"/>
    <property type="match status" value="1"/>
</dbReference>
<keyword evidence="3" id="KW-1185">Reference proteome</keyword>
<dbReference type="AlphaFoldDB" id="A0A318SF36"/>
<comment type="caution">
    <text evidence="2">The sequence shown here is derived from an EMBL/GenBank/DDBJ whole genome shotgun (WGS) entry which is preliminary data.</text>
</comment>
<dbReference type="InterPro" id="IPR041657">
    <property type="entry name" value="HTH_17"/>
</dbReference>
<dbReference type="Proteomes" id="UP000248326">
    <property type="component" value="Unassembled WGS sequence"/>
</dbReference>
<dbReference type="RefSeq" id="WP_110887757.1">
    <property type="nucleotide sequence ID" value="NZ_QJSX01000013.1"/>
</dbReference>
<dbReference type="InterPro" id="IPR010093">
    <property type="entry name" value="SinI_DNA-bd"/>
</dbReference>
<sequence>MSTFEAALEDLLRRVIREELQAHLSSRLPSPSEAPSGKLSYSILEAAEVLGVSRNSAYRLVGTGALRAVRVGRRYLVPADALRAYLQAASDS</sequence>
<dbReference type="EMBL" id="QJSX01000013">
    <property type="protein sequence ID" value="PYE51989.1"/>
    <property type="molecule type" value="Genomic_DNA"/>
</dbReference>
<dbReference type="OrthoDB" id="26757at2"/>
<gene>
    <name evidence="2" type="ORF">DES52_11335</name>
</gene>
<accession>A0A318SF36</accession>
<dbReference type="Pfam" id="PF12728">
    <property type="entry name" value="HTH_17"/>
    <property type="match status" value="1"/>
</dbReference>
<evidence type="ECO:0000313" key="2">
    <source>
        <dbReference type="EMBL" id="PYE51989.1"/>
    </source>
</evidence>
<name>A0A318SF36_9DEIO</name>
<dbReference type="GO" id="GO:0003677">
    <property type="term" value="F:DNA binding"/>
    <property type="evidence" value="ECO:0007669"/>
    <property type="project" value="InterPro"/>
</dbReference>